<dbReference type="InterPro" id="IPR043579">
    <property type="entry name" value="CUTINASE_2"/>
</dbReference>
<evidence type="ECO:0000256" key="6">
    <source>
        <dbReference type="ARBA" id="ARBA00022729"/>
    </source>
</evidence>
<comment type="subcellular location">
    <subcellularLocation>
        <location evidence="1 13">Secreted</location>
    </subcellularLocation>
</comment>
<dbReference type="SMART" id="SM01110">
    <property type="entry name" value="Cutinase"/>
    <property type="match status" value="1"/>
</dbReference>
<dbReference type="PANTHER" id="PTHR48250:SF3">
    <property type="entry name" value="CUTINASE 1-RELATED"/>
    <property type="match status" value="1"/>
</dbReference>
<feature type="disulfide bond" evidence="12">
    <location>
        <begin position="194"/>
        <end position="201"/>
    </location>
</feature>
<evidence type="ECO:0000256" key="8">
    <source>
        <dbReference type="ARBA" id="ARBA00023026"/>
    </source>
</evidence>
<evidence type="ECO:0000313" key="15">
    <source>
        <dbReference type="EMBL" id="EXF78254.1"/>
    </source>
</evidence>
<accession>A0A010RK56</accession>
<keyword evidence="16" id="KW-1185">Reference proteome</keyword>
<keyword evidence="8" id="KW-0843">Virulence</keyword>
<evidence type="ECO:0000256" key="2">
    <source>
        <dbReference type="ARBA" id="ARBA00007534"/>
    </source>
</evidence>
<dbReference type="SUPFAM" id="SSF53474">
    <property type="entry name" value="alpha/beta-Hydrolases"/>
    <property type="match status" value="1"/>
</dbReference>
<dbReference type="InterPro" id="IPR011150">
    <property type="entry name" value="Cutinase_monf"/>
</dbReference>
<evidence type="ECO:0000256" key="5">
    <source>
        <dbReference type="ARBA" id="ARBA00022525"/>
    </source>
</evidence>
<dbReference type="InterPro" id="IPR000675">
    <property type="entry name" value="Cutinase/axe"/>
</dbReference>
<evidence type="ECO:0000256" key="12">
    <source>
        <dbReference type="PIRSR" id="PIRSR611150-2"/>
    </source>
</evidence>
<dbReference type="GO" id="GO:0005576">
    <property type="term" value="C:extracellular region"/>
    <property type="evidence" value="ECO:0007669"/>
    <property type="project" value="UniProtKB-SubCell"/>
</dbReference>
<feature type="active site" description="Proton donor/acceptor" evidence="11">
    <location>
        <position position="211"/>
    </location>
</feature>
<keyword evidence="7 13" id="KW-0378">Hydrolase</keyword>
<keyword evidence="9 12" id="KW-1015">Disulfide bond</keyword>
<dbReference type="GO" id="GO:0050525">
    <property type="term" value="F:cutinase activity"/>
    <property type="evidence" value="ECO:0007669"/>
    <property type="project" value="UniProtKB-UniRule"/>
</dbReference>
<feature type="active site" description="Nucleophile" evidence="11">
    <location>
        <position position="143"/>
    </location>
</feature>
<dbReference type="GO" id="GO:0016052">
    <property type="term" value="P:carbohydrate catabolic process"/>
    <property type="evidence" value="ECO:0007669"/>
    <property type="project" value="TreeGrafter"/>
</dbReference>
<comment type="similarity">
    <text evidence="2 13">Belongs to the cutinase family.</text>
</comment>
<organism evidence="15 16">
    <name type="scientific">Colletotrichum fioriniae PJ7</name>
    <dbReference type="NCBI Taxonomy" id="1445577"/>
    <lineage>
        <taxon>Eukaryota</taxon>
        <taxon>Fungi</taxon>
        <taxon>Dikarya</taxon>
        <taxon>Ascomycota</taxon>
        <taxon>Pezizomycotina</taxon>
        <taxon>Sordariomycetes</taxon>
        <taxon>Hypocreomycetidae</taxon>
        <taxon>Glomerellales</taxon>
        <taxon>Glomerellaceae</taxon>
        <taxon>Colletotrichum</taxon>
        <taxon>Colletotrichum acutatum species complex</taxon>
    </lineage>
</organism>
<dbReference type="PANTHER" id="PTHR48250">
    <property type="entry name" value="CUTINASE 2-RELATED"/>
    <property type="match status" value="1"/>
</dbReference>
<dbReference type="OrthoDB" id="3225429at2759"/>
<evidence type="ECO:0000256" key="13">
    <source>
        <dbReference type="RuleBase" id="RU361263"/>
    </source>
</evidence>
<dbReference type="PROSITE" id="PS00931">
    <property type="entry name" value="CUTINASE_2"/>
    <property type="match status" value="1"/>
</dbReference>
<evidence type="ECO:0000256" key="1">
    <source>
        <dbReference type="ARBA" id="ARBA00004613"/>
    </source>
</evidence>
<evidence type="ECO:0000256" key="14">
    <source>
        <dbReference type="SAM" id="SignalP"/>
    </source>
</evidence>
<feature type="signal peptide" evidence="14">
    <location>
        <begin position="1"/>
        <end position="15"/>
    </location>
</feature>
<dbReference type="AlphaFoldDB" id="A0A010RK56"/>
<sequence length="238" mass="25026">MKFSAVLALASIAAAFPTLSEPELDERDILEIEARDIEARQRGRVGSTAKEFSTGGCKDVVMVFARGSTEIGNMGTICGPQTANNVKGQFQSVAVEGVDYAAGLSTNFLPGGADPAGVAEMKKIIGEVNSQCPNSMLVVGGYSQGAAVTHRAVEDLPQAQKDQIVAAFMFGDTQNTQDKAQIPNFPKSKTKIICAQGDAVCKGTLTILPAHLSYGNQAGNMADFINQKLTAAGAQRRK</sequence>
<comment type="catalytic activity">
    <reaction evidence="10 13">
        <text>cutin + H2O = cutin monomers.</text>
        <dbReference type="EC" id="3.1.1.74"/>
    </reaction>
</comment>
<comment type="function">
    <text evidence="13">Catalyzes the hydrolysis of complex carboxylic polyesters found in the cell wall of plants. Degrades cutin, a macromolecule that forms the structure of the plant cuticle.</text>
</comment>
<feature type="active site" evidence="11">
    <location>
        <position position="198"/>
    </location>
</feature>
<evidence type="ECO:0000256" key="7">
    <source>
        <dbReference type="ARBA" id="ARBA00022801"/>
    </source>
</evidence>
<dbReference type="PROSITE" id="PS00155">
    <property type="entry name" value="CUTINASE_1"/>
    <property type="match status" value="1"/>
</dbReference>
<evidence type="ECO:0000256" key="11">
    <source>
        <dbReference type="PIRSR" id="PIRSR611150-1"/>
    </source>
</evidence>
<keyword evidence="5 13" id="KW-0964">Secreted</keyword>
<gene>
    <name evidence="15" type="ORF">CFIO01_00249</name>
</gene>
<dbReference type="Pfam" id="PF01083">
    <property type="entry name" value="Cutinase"/>
    <property type="match status" value="1"/>
</dbReference>
<protein>
    <recommendedName>
        <fullName evidence="3 13">Cutinase</fullName>
        <ecNumber evidence="3 13">3.1.1.74</ecNumber>
    </recommendedName>
</protein>
<dbReference type="eggNOG" id="ENOG502SI38">
    <property type="taxonomic scope" value="Eukaryota"/>
</dbReference>
<evidence type="ECO:0000313" key="16">
    <source>
        <dbReference type="Proteomes" id="UP000020467"/>
    </source>
</evidence>
<reference evidence="15 16" key="1">
    <citation type="submission" date="2014-02" db="EMBL/GenBank/DDBJ databases">
        <title>The genome sequence of Colletotrichum fioriniae PJ7.</title>
        <authorList>
            <person name="Baroncelli R."/>
            <person name="Thon M.R."/>
        </authorList>
    </citation>
    <scope>NUCLEOTIDE SEQUENCE [LARGE SCALE GENOMIC DNA]</scope>
    <source>
        <strain evidence="15 16">PJ7</strain>
    </source>
</reference>
<proteinExistence type="inferred from homology"/>
<dbReference type="FunFam" id="3.40.50.1820:FF:000235">
    <property type="entry name" value="Cutinase 1"/>
    <property type="match status" value="1"/>
</dbReference>
<feature type="disulfide bond" evidence="12">
    <location>
        <begin position="57"/>
        <end position="132"/>
    </location>
</feature>
<evidence type="ECO:0000256" key="4">
    <source>
        <dbReference type="ARBA" id="ARBA00022487"/>
    </source>
</evidence>
<keyword evidence="6 14" id="KW-0732">Signal</keyword>
<comment type="caution">
    <text evidence="15">The sequence shown here is derived from an EMBL/GenBank/DDBJ whole genome shotgun (WGS) entry which is preliminary data.</text>
</comment>
<dbReference type="EMBL" id="JARH01000655">
    <property type="protein sequence ID" value="EXF78254.1"/>
    <property type="molecule type" value="Genomic_DNA"/>
</dbReference>
<dbReference type="KEGG" id="cfj:CFIO01_00249"/>
<feature type="chain" id="PRO_5012429651" description="Cutinase" evidence="14">
    <location>
        <begin position="16"/>
        <end position="238"/>
    </location>
</feature>
<dbReference type="InterPro" id="IPR029058">
    <property type="entry name" value="AB_hydrolase_fold"/>
</dbReference>
<keyword evidence="4 13" id="KW-0719">Serine esterase</keyword>
<evidence type="ECO:0000256" key="9">
    <source>
        <dbReference type="ARBA" id="ARBA00023157"/>
    </source>
</evidence>
<dbReference type="HOGENOM" id="CLU_040058_2_0_1"/>
<dbReference type="Gene3D" id="3.40.50.1820">
    <property type="entry name" value="alpha/beta hydrolase"/>
    <property type="match status" value="1"/>
</dbReference>
<dbReference type="PRINTS" id="PR00129">
    <property type="entry name" value="CUTINASE"/>
</dbReference>
<dbReference type="Proteomes" id="UP000020467">
    <property type="component" value="Unassembled WGS sequence"/>
</dbReference>
<dbReference type="InterPro" id="IPR043580">
    <property type="entry name" value="CUTINASE_1"/>
</dbReference>
<evidence type="ECO:0000256" key="10">
    <source>
        <dbReference type="ARBA" id="ARBA00034045"/>
    </source>
</evidence>
<evidence type="ECO:0000256" key="3">
    <source>
        <dbReference type="ARBA" id="ARBA00013095"/>
    </source>
</evidence>
<name>A0A010RK56_9PEZI</name>
<dbReference type="EC" id="3.1.1.74" evidence="3 13"/>